<dbReference type="AlphaFoldDB" id="A0A0F8YLV9"/>
<evidence type="ECO:0000313" key="1">
    <source>
        <dbReference type="EMBL" id="KKK55179.1"/>
    </source>
</evidence>
<dbReference type="GO" id="GO:0030170">
    <property type="term" value="F:pyridoxal phosphate binding"/>
    <property type="evidence" value="ECO:0007669"/>
    <property type="project" value="TreeGrafter"/>
</dbReference>
<dbReference type="EMBL" id="LAZR01065620">
    <property type="protein sequence ID" value="KKK55179.1"/>
    <property type="molecule type" value="Genomic_DNA"/>
</dbReference>
<name>A0A0F8YLV9_9ZZZZ</name>
<dbReference type="InterPro" id="IPR000653">
    <property type="entry name" value="DegT/StrS_aminotransferase"/>
</dbReference>
<feature type="non-terminal residue" evidence="1">
    <location>
        <position position="304"/>
    </location>
</feature>
<protein>
    <recommendedName>
        <fullName evidence="2">DegT/DnrJ/EryC1/StrS family aminotransferase</fullName>
    </recommendedName>
</protein>
<dbReference type="InterPro" id="IPR015424">
    <property type="entry name" value="PyrdxlP-dep_Trfase"/>
</dbReference>
<dbReference type="PANTHER" id="PTHR30244">
    <property type="entry name" value="TRANSAMINASE"/>
    <property type="match status" value="1"/>
</dbReference>
<evidence type="ECO:0008006" key="2">
    <source>
        <dbReference type="Google" id="ProtNLM"/>
    </source>
</evidence>
<dbReference type="GO" id="GO:0000271">
    <property type="term" value="P:polysaccharide biosynthetic process"/>
    <property type="evidence" value="ECO:0007669"/>
    <property type="project" value="TreeGrafter"/>
</dbReference>
<accession>A0A0F8YLV9</accession>
<sequence length="304" mass="33750">MPITIRFGQPCFGDAEKEAAAEVMKHRDLTNAGRVRAFEEAFEQYVGGGIAVAVSNCTAALYLAFLGRVGPGDEVLVPALTHPATAHAIELHGAKPVFVDVWPTTGVMDTELIEEKITPNTKAICVVHHLGRQAYMRTTMDIARRYGLFVVEDCAQALGAKHIETHVGLIGDVGCFSFYPVKHITTGEGGMFLTKHPAWAEEARMAREFGKHPISGEFVKLGGNFRMTEWSGAIGAVQIARMGEFLERRKKNYEILKRALNGFQYLETNGSHYALCVMLPNKANRDRIREKLHTIRIETSIYYP</sequence>
<dbReference type="PANTHER" id="PTHR30244:SF34">
    <property type="entry name" value="DTDP-4-AMINO-4,6-DIDEOXYGALACTOSE TRANSAMINASE"/>
    <property type="match status" value="1"/>
</dbReference>
<comment type="caution">
    <text evidence="1">The sequence shown here is derived from an EMBL/GenBank/DDBJ whole genome shotgun (WGS) entry which is preliminary data.</text>
</comment>
<dbReference type="Pfam" id="PF01041">
    <property type="entry name" value="DegT_DnrJ_EryC1"/>
    <property type="match status" value="1"/>
</dbReference>
<dbReference type="GO" id="GO:0008483">
    <property type="term" value="F:transaminase activity"/>
    <property type="evidence" value="ECO:0007669"/>
    <property type="project" value="TreeGrafter"/>
</dbReference>
<organism evidence="1">
    <name type="scientific">marine sediment metagenome</name>
    <dbReference type="NCBI Taxonomy" id="412755"/>
    <lineage>
        <taxon>unclassified sequences</taxon>
        <taxon>metagenomes</taxon>
        <taxon>ecological metagenomes</taxon>
    </lineage>
</organism>
<gene>
    <name evidence="1" type="ORF">LCGC14_3077180</name>
</gene>
<dbReference type="CDD" id="cd00616">
    <property type="entry name" value="AHBA_syn"/>
    <property type="match status" value="1"/>
</dbReference>
<dbReference type="InterPro" id="IPR015421">
    <property type="entry name" value="PyrdxlP-dep_Trfase_major"/>
</dbReference>
<proteinExistence type="predicted"/>
<reference evidence="1" key="1">
    <citation type="journal article" date="2015" name="Nature">
        <title>Complex archaea that bridge the gap between prokaryotes and eukaryotes.</title>
        <authorList>
            <person name="Spang A."/>
            <person name="Saw J.H."/>
            <person name="Jorgensen S.L."/>
            <person name="Zaremba-Niedzwiedzka K."/>
            <person name="Martijn J."/>
            <person name="Lind A.E."/>
            <person name="van Eijk R."/>
            <person name="Schleper C."/>
            <person name="Guy L."/>
            <person name="Ettema T.J."/>
        </authorList>
    </citation>
    <scope>NUCLEOTIDE SEQUENCE</scope>
</reference>
<dbReference type="SUPFAM" id="SSF53383">
    <property type="entry name" value="PLP-dependent transferases"/>
    <property type="match status" value="1"/>
</dbReference>
<dbReference type="Gene3D" id="3.40.640.10">
    <property type="entry name" value="Type I PLP-dependent aspartate aminotransferase-like (Major domain)"/>
    <property type="match status" value="1"/>
</dbReference>